<dbReference type="Proteomes" id="UP000215914">
    <property type="component" value="Unassembled WGS sequence"/>
</dbReference>
<organism evidence="1 2">
    <name type="scientific">Helianthus annuus</name>
    <name type="common">Common sunflower</name>
    <dbReference type="NCBI Taxonomy" id="4232"/>
    <lineage>
        <taxon>Eukaryota</taxon>
        <taxon>Viridiplantae</taxon>
        <taxon>Streptophyta</taxon>
        <taxon>Embryophyta</taxon>
        <taxon>Tracheophyta</taxon>
        <taxon>Spermatophyta</taxon>
        <taxon>Magnoliopsida</taxon>
        <taxon>eudicotyledons</taxon>
        <taxon>Gunneridae</taxon>
        <taxon>Pentapetalae</taxon>
        <taxon>asterids</taxon>
        <taxon>campanulids</taxon>
        <taxon>Asterales</taxon>
        <taxon>Asteraceae</taxon>
        <taxon>Asteroideae</taxon>
        <taxon>Heliantheae alliance</taxon>
        <taxon>Heliantheae</taxon>
        <taxon>Helianthus</taxon>
    </lineage>
</organism>
<accession>A0A9K3J190</accession>
<reference evidence="1" key="2">
    <citation type="submission" date="2020-06" db="EMBL/GenBank/DDBJ databases">
        <title>Helianthus annuus Genome sequencing and assembly Release 2.</title>
        <authorList>
            <person name="Gouzy J."/>
            <person name="Langlade N."/>
            <person name="Munos S."/>
        </authorList>
    </citation>
    <scope>NUCLEOTIDE SEQUENCE</scope>
    <source>
        <tissue evidence="1">Leaves</tissue>
    </source>
</reference>
<evidence type="ECO:0000313" key="2">
    <source>
        <dbReference type="Proteomes" id="UP000215914"/>
    </source>
</evidence>
<reference evidence="1" key="1">
    <citation type="journal article" date="2017" name="Nature">
        <title>The sunflower genome provides insights into oil metabolism, flowering and Asterid evolution.</title>
        <authorList>
            <person name="Badouin H."/>
            <person name="Gouzy J."/>
            <person name="Grassa C.J."/>
            <person name="Murat F."/>
            <person name="Staton S.E."/>
            <person name="Cottret L."/>
            <person name="Lelandais-Briere C."/>
            <person name="Owens G.L."/>
            <person name="Carrere S."/>
            <person name="Mayjonade B."/>
            <person name="Legrand L."/>
            <person name="Gill N."/>
            <person name="Kane N.C."/>
            <person name="Bowers J.E."/>
            <person name="Hubner S."/>
            <person name="Bellec A."/>
            <person name="Berard A."/>
            <person name="Berges H."/>
            <person name="Blanchet N."/>
            <person name="Boniface M.C."/>
            <person name="Brunel D."/>
            <person name="Catrice O."/>
            <person name="Chaidir N."/>
            <person name="Claudel C."/>
            <person name="Donnadieu C."/>
            <person name="Faraut T."/>
            <person name="Fievet G."/>
            <person name="Helmstetter N."/>
            <person name="King M."/>
            <person name="Knapp S.J."/>
            <person name="Lai Z."/>
            <person name="Le Paslier M.C."/>
            <person name="Lippi Y."/>
            <person name="Lorenzon L."/>
            <person name="Mandel J.R."/>
            <person name="Marage G."/>
            <person name="Marchand G."/>
            <person name="Marquand E."/>
            <person name="Bret-Mestries E."/>
            <person name="Morien E."/>
            <person name="Nambeesan S."/>
            <person name="Nguyen T."/>
            <person name="Pegot-Espagnet P."/>
            <person name="Pouilly N."/>
            <person name="Raftis F."/>
            <person name="Sallet E."/>
            <person name="Schiex T."/>
            <person name="Thomas J."/>
            <person name="Vandecasteele C."/>
            <person name="Vares D."/>
            <person name="Vear F."/>
            <person name="Vautrin S."/>
            <person name="Crespi M."/>
            <person name="Mangin B."/>
            <person name="Burke J.M."/>
            <person name="Salse J."/>
            <person name="Munos S."/>
            <person name="Vincourt P."/>
            <person name="Rieseberg L.H."/>
            <person name="Langlade N.B."/>
        </authorList>
    </citation>
    <scope>NUCLEOTIDE SEQUENCE</scope>
    <source>
        <tissue evidence="1">Leaves</tissue>
    </source>
</reference>
<dbReference type="EMBL" id="MNCJ02000320">
    <property type="protein sequence ID" value="KAF5806923.1"/>
    <property type="molecule type" value="Genomic_DNA"/>
</dbReference>
<dbReference type="Gramene" id="mRNA:HanXRQr2_Chr05g0227221">
    <property type="protein sequence ID" value="mRNA:HanXRQr2_Chr05g0227221"/>
    <property type="gene ID" value="HanXRQr2_Chr05g0227221"/>
</dbReference>
<protein>
    <submittedName>
        <fullName evidence="1">Uncharacterized protein</fullName>
    </submittedName>
</protein>
<sequence length="59" mass="6783">MIPSAAMWPENRCPYSFRTDTCPLSDYHSPSLYFAILHPFFNPTTPTVTLCCKYALHDL</sequence>
<proteinExistence type="predicted"/>
<keyword evidence="2" id="KW-1185">Reference proteome</keyword>
<gene>
    <name evidence="1" type="ORF">HanXRQr2_Chr05g0227221</name>
</gene>
<dbReference type="AlphaFoldDB" id="A0A9K3J190"/>
<evidence type="ECO:0000313" key="1">
    <source>
        <dbReference type="EMBL" id="KAF5806923.1"/>
    </source>
</evidence>
<name>A0A9K3J190_HELAN</name>
<comment type="caution">
    <text evidence="1">The sequence shown here is derived from an EMBL/GenBank/DDBJ whole genome shotgun (WGS) entry which is preliminary data.</text>
</comment>